<evidence type="ECO:0000313" key="2">
    <source>
        <dbReference type="Proteomes" id="UP001497392"/>
    </source>
</evidence>
<dbReference type="SUPFAM" id="SSF47781">
    <property type="entry name" value="RuvA domain 2-like"/>
    <property type="match status" value="1"/>
</dbReference>
<protein>
    <submittedName>
        <fullName evidence="1">G4396 protein</fullName>
    </submittedName>
</protein>
<dbReference type="InterPro" id="IPR039172">
    <property type="entry name" value="PTD"/>
</dbReference>
<dbReference type="InterPro" id="IPR010994">
    <property type="entry name" value="RuvA_2-like"/>
</dbReference>
<comment type="caution">
    <text evidence="1">The sequence shown here is derived from an EMBL/GenBank/DDBJ whole genome shotgun (WGS) entry which is preliminary data.</text>
</comment>
<dbReference type="Gene3D" id="1.10.150.20">
    <property type="entry name" value="5' to 3' exonuclease, C-terminal subdomain"/>
    <property type="match status" value="1"/>
</dbReference>
<reference evidence="1 2" key="1">
    <citation type="submission" date="2024-06" db="EMBL/GenBank/DDBJ databases">
        <authorList>
            <person name="Kraege A."/>
            <person name="Thomma B."/>
        </authorList>
    </citation>
    <scope>NUCLEOTIDE SEQUENCE [LARGE SCALE GENOMIC DNA]</scope>
</reference>
<accession>A0ABP1FSG6</accession>
<gene>
    <name evidence="1" type="primary">g4396</name>
    <name evidence="1" type="ORF">VP750_LOCUS3748</name>
</gene>
<dbReference type="EMBL" id="CAXHTA020000006">
    <property type="protein sequence ID" value="CAL5222089.1"/>
    <property type="molecule type" value="Genomic_DNA"/>
</dbReference>
<dbReference type="Proteomes" id="UP001497392">
    <property type="component" value="Unassembled WGS sequence"/>
</dbReference>
<name>A0ABP1FSG6_9CHLO</name>
<proteinExistence type="predicted"/>
<dbReference type="PANTHER" id="PTHR37394:SF1">
    <property type="entry name" value="PROTEIN PARTING DANCERS"/>
    <property type="match status" value="1"/>
</dbReference>
<organism evidence="1 2">
    <name type="scientific">Coccomyxa viridis</name>
    <dbReference type="NCBI Taxonomy" id="1274662"/>
    <lineage>
        <taxon>Eukaryota</taxon>
        <taxon>Viridiplantae</taxon>
        <taxon>Chlorophyta</taxon>
        <taxon>core chlorophytes</taxon>
        <taxon>Trebouxiophyceae</taxon>
        <taxon>Trebouxiophyceae incertae sedis</taxon>
        <taxon>Coccomyxaceae</taxon>
        <taxon>Coccomyxa</taxon>
    </lineage>
</organism>
<evidence type="ECO:0000313" key="1">
    <source>
        <dbReference type="EMBL" id="CAL5222089.1"/>
    </source>
</evidence>
<dbReference type="PANTHER" id="PTHR37394">
    <property type="entry name" value="PROTEIN PARTING DANCERS"/>
    <property type="match status" value="1"/>
</dbReference>
<sequence length="209" mass="21992">MDAQGTCIVRQAIVETGVLTPKLLETAGFKVKQVAASSAADLIMSKAGITVGFLILSAASMEEQPQKQIETKIAKMAASFKESFVLILEQDIPAMLQSLSSRFMGRPTIIGVPHGLDLATMAAKIMSSLISYRAASLTDEIEASCLSSSATKEALRCIPGIGHHKAAALCMLGSLQAIAASSVEDILMATDLTEIQATGVVEFFSDGLR</sequence>
<keyword evidence="2" id="KW-1185">Reference proteome</keyword>